<feature type="non-terminal residue" evidence="1">
    <location>
        <position position="54"/>
    </location>
</feature>
<dbReference type="AlphaFoldDB" id="A0A816YHI1"/>
<proteinExistence type="predicted"/>
<organism evidence="1">
    <name type="scientific">Brassica napus</name>
    <name type="common">Rape</name>
    <dbReference type="NCBI Taxonomy" id="3708"/>
    <lineage>
        <taxon>Eukaryota</taxon>
        <taxon>Viridiplantae</taxon>
        <taxon>Streptophyta</taxon>
        <taxon>Embryophyta</taxon>
        <taxon>Tracheophyta</taxon>
        <taxon>Spermatophyta</taxon>
        <taxon>Magnoliopsida</taxon>
        <taxon>eudicotyledons</taxon>
        <taxon>Gunneridae</taxon>
        <taxon>Pentapetalae</taxon>
        <taxon>rosids</taxon>
        <taxon>malvids</taxon>
        <taxon>Brassicales</taxon>
        <taxon>Brassicaceae</taxon>
        <taxon>Brassiceae</taxon>
        <taxon>Brassica</taxon>
    </lineage>
</organism>
<name>A0A816YHI1_BRANA</name>
<accession>A0A816YHI1</accession>
<reference evidence="1" key="1">
    <citation type="submission" date="2021-01" db="EMBL/GenBank/DDBJ databases">
        <authorList>
            <consortium name="Genoscope - CEA"/>
            <person name="William W."/>
        </authorList>
    </citation>
    <scope>NUCLEOTIDE SEQUENCE</scope>
</reference>
<protein>
    <submittedName>
        <fullName evidence="1">(rape) hypothetical protein</fullName>
    </submittedName>
</protein>
<gene>
    <name evidence="1" type="ORF">DARMORV10_A07P04100.1</name>
</gene>
<dbReference type="Proteomes" id="UP001295469">
    <property type="component" value="Chromosome A07"/>
</dbReference>
<evidence type="ECO:0000313" key="1">
    <source>
        <dbReference type="EMBL" id="CAF2157548.1"/>
    </source>
</evidence>
<dbReference type="EMBL" id="HG994361">
    <property type="protein sequence ID" value="CAF2157548.1"/>
    <property type="molecule type" value="Genomic_DNA"/>
</dbReference>
<sequence length="54" mass="6207">KRPAGRRKTKRFLSTGEIPVNVDMCGRDQIRRRYRTSVEDAGGQGITGRTVRFR</sequence>